<keyword evidence="1" id="KW-1133">Transmembrane helix</keyword>
<dbReference type="InterPro" id="IPR006750">
    <property type="entry name" value="YdcZ"/>
</dbReference>
<dbReference type="PANTHER" id="PTHR34821:SF2">
    <property type="entry name" value="INNER MEMBRANE PROTEIN YDCZ"/>
    <property type="match status" value="1"/>
</dbReference>
<dbReference type="AlphaFoldDB" id="A0A1I4Z9W7"/>
<keyword evidence="1" id="KW-0812">Transmembrane</keyword>
<feature type="transmembrane region" description="Helical" evidence="1">
    <location>
        <begin position="73"/>
        <end position="94"/>
    </location>
</feature>
<keyword evidence="1" id="KW-0472">Membrane</keyword>
<dbReference type="PANTHER" id="PTHR34821">
    <property type="entry name" value="INNER MEMBRANE PROTEIN YDCZ"/>
    <property type="match status" value="1"/>
</dbReference>
<reference evidence="2 3" key="1">
    <citation type="submission" date="2016-10" db="EMBL/GenBank/DDBJ databases">
        <authorList>
            <person name="de Groot N.N."/>
        </authorList>
    </citation>
    <scope>NUCLEOTIDE SEQUENCE [LARGE SCALE GENOMIC DNA]</scope>
    <source>
        <strain evidence="2 3">CGMCC 1.9157</strain>
    </source>
</reference>
<dbReference type="EMBL" id="FOVR01000001">
    <property type="protein sequence ID" value="SFN47084.1"/>
    <property type="molecule type" value="Genomic_DNA"/>
</dbReference>
<dbReference type="OrthoDB" id="370053at2"/>
<sequence length="174" mass="18161">MPFQFPSFLLALVALVAGALVSLQAGANAELGRALGHPLWATFVSLVVSLIVAIPVLILAHAPAPTIPHLGEVPFWAWLGGVAGTIFVTSALLLVPRIGATSFIVAVIAGQICVSLLMDKFGLLNLPVKEISFGRLVGVCLVISGMLTVQWFSPTAEKSEGADLLSPRAEEPIS</sequence>
<feature type="transmembrane region" description="Helical" evidence="1">
    <location>
        <begin position="133"/>
        <end position="152"/>
    </location>
</feature>
<accession>A0A1I4Z9W7</accession>
<dbReference type="Pfam" id="PF04657">
    <property type="entry name" value="DMT_YdcZ"/>
    <property type="match status" value="1"/>
</dbReference>
<dbReference type="RefSeq" id="WP_090067604.1">
    <property type="nucleotide sequence ID" value="NZ_FOVR01000001.1"/>
</dbReference>
<organism evidence="2 3">
    <name type="scientific">Cohaesibacter marisflavi</name>
    <dbReference type="NCBI Taxonomy" id="655353"/>
    <lineage>
        <taxon>Bacteria</taxon>
        <taxon>Pseudomonadati</taxon>
        <taxon>Pseudomonadota</taxon>
        <taxon>Alphaproteobacteria</taxon>
        <taxon>Hyphomicrobiales</taxon>
        <taxon>Cohaesibacteraceae</taxon>
    </lineage>
</organism>
<dbReference type="STRING" id="655353.SAMN04488056_1019"/>
<proteinExistence type="predicted"/>
<keyword evidence="3" id="KW-1185">Reference proteome</keyword>
<dbReference type="Proteomes" id="UP000199236">
    <property type="component" value="Unassembled WGS sequence"/>
</dbReference>
<name>A0A1I4Z9W7_9HYPH</name>
<feature type="transmembrane region" description="Helical" evidence="1">
    <location>
        <begin position="39"/>
        <end position="61"/>
    </location>
</feature>
<dbReference type="GO" id="GO:0005886">
    <property type="term" value="C:plasma membrane"/>
    <property type="evidence" value="ECO:0007669"/>
    <property type="project" value="TreeGrafter"/>
</dbReference>
<evidence type="ECO:0000313" key="2">
    <source>
        <dbReference type="EMBL" id="SFN47084.1"/>
    </source>
</evidence>
<gene>
    <name evidence="2" type="ORF">SAMN04488056_1019</name>
</gene>
<evidence type="ECO:0000313" key="3">
    <source>
        <dbReference type="Proteomes" id="UP000199236"/>
    </source>
</evidence>
<evidence type="ECO:0000256" key="1">
    <source>
        <dbReference type="SAM" id="Phobius"/>
    </source>
</evidence>
<feature type="transmembrane region" description="Helical" evidence="1">
    <location>
        <begin position="100"/>
        <end position="121"/>
    </location>
</feature>
<protein>
    <submittedName>
        <fullName evidence="2">Transporter family-2 protein</fullName>
    </submittedName>
</protein>